<dbReference type="GeneTree" id="ENSGT00940000155519"/>
<dbReference type="GO" id="GO:0071277">
    <property type="term" value="P:cellular response to calcium ion"/>
    <property type="evidence" value="ECO:0007669"/>
    <property type="project" value="TreeGrafter"/>
</dbReference>
<feature type="domain" description="C2" evidence="5">
    <location>
        <begin position="1"/>
        <end position="138"/>
    </location>
</feature>
<dbReference type="InterPro" id="IPR010734">
    <property type="entry name" value="Copine_C"/>
</dbReference>
<organism evidence="6 7">
    <name type="scientific">Gasterosteus aculeatus aculeatus</name>
    <name type="common">three-spined stickleback</name>
    <dbReference type="NCBI Taxonomy" id="481459"/>
    <lineage>
        <taxon>Eukaryota</taxon>
        <taxon>Metazoa</taxon>
        <taxon>Chordata</taxon>
        <taxon>Craniata</taxon>
        <taxon>Vertebrata</taxon>
        <taxon>Euteleostomi</taxon>
        <taxon>Actinopterygii</taxon>
        <taxon>Neopterygii</taxon>
        <taxon>Teleostei</taxon>
        <taxon>Neoteleostei</taxon>
        <taxon>Acanthomorphata</taxon>
        <taxon>Eupercaria</taxon>
        <taxon>Perciformes</taxon>
        <taxon>Cottioidei</taxon>
        <taxon>Gasterosteales</taxon>
        <taxon>Gasterosteidae</taxon>
        <taxon>Gasterosteus</taxon>
    </lineage>
</organism>
<dbReference type="FunFam" id="3.40.50.410:FF:000042">
    <property type="entry name" value="Copine 4"/>
    <property type="match status" value="1"/>
</dbReference>
<evidence type="ECO:0000313" key="6">
    <source>
        <dbReference type="Ensembl" id="ENSGACP00000054495.1"/>
    </source>
</evidence>
<dbReference type="PANTHER" id="PTHR10857">
    <property type="entry name" value="COPINE"/>
    <property type="match status" value="1"/>
</dbReference>
<dbReference type="SMART" id="SM00239">
    <property type="entry name" value="C2"/>
    <property type="match status" value="2"/>
</dbReference>
<dbReference type="InterPro" id="IPR037768">
    <property type="entry name" value="C2B_Copine"/>
</dbReference>
<dbReference type="GO" id="GO:0046872">
    <property type="term" value="F:metal ion binding"/>
    <property type="evidence" value="ECO:0007669"/>
    <property type="project" value="UniProtKB-KW"/>
</dbReference>
<evidence type="ECO:0000256" key="4">
    <source>
        <dbReference type="ARBA" id="ARBA00022837"/>
    </source>
</evidence>
<dbReference type="CDD" id="cd04047">
    <property type="entry name" value="C2B_Copine"/>
    <property type="match status" value="1"/>
</dbReference>
<reference evidence="6" key="2">
    <citation type="submission" date="2025-08" db="UniProtKB">
        <authorList>
            <consortium name="Ensembl"/>
        </authorList>
    </citation>
    <scope>IDENTIFICATION</scope>
</reference>
<dbReference type="PROSITE" id="PS50004">
    <property type="entry name" value="C2"/>
    <property type="match status" value="2"/>
</dbReference>
<dbReference type="AlphaFoldDB" id="A0AAQ4QT61"/>
<evidence type="ECO:0000256" key="1">
    <source>
        <dbReference type="ARBA" id="ARBA00009048"/>
    </source>
</evidence>
<evidence type="ECO:0000256" key="2">
    <source>
        <dbReference type="ARBA" id="ARBA00022723"/>
    </source>
</evidence>
<evidence type="ECO:0000313" key="7">
    <source>
        <dbReference type="Proteomes" id="UP000007635"/>
    </source>
</evidence>
<dbReference type="InterPro" id="IPR035892">
    <property type="entry name" value="C2_domain_sf"/>
</dbReference>
<sequence length="566" mass="63235">MSDIYESAASSLGLFDGCCLTKVELRITCKVISDRDALSKPDPWMEVALTVLLLFLLSSGSVNISLCPLQVDRTEVIRSSVNPTYSKVFTLDFYFEEVQRLRLELYDINGSLKEADFLGSVECTLGQIISQRKLCKALLRPGGTVGKTIITVTEELTGNDDYIELSFSARKLDDKDFFSKSDPFLEIYRLNDDATMQLVYRTETVMNNLNPVWKTFKVSLNSLCSGDHERKLQCTVWDWDSNGKHDYIGEFEATFNEMRGAIDGRQVQWPCLNPKYTVKKKNYKNSGIVILNQCKIIKMHSFLDYIMGGCQIQFTVAIDFTASNGDPRNSCSLHYIHPYQPNEYLKALVAVGEICQDYDSDKMFPAFGFGVIGSWPLLSPPPVSHDFAVNFNKENPECAGIQGVVEAYQACLPKLQLYGPTNIAPIIQKVANSASQELHTKEAMQYFILLILTDGVITDMADTREAIVQASHLPMSVIIVGIGNADFGDMQMLDGDDGILRSPKGEPVFRDIVQFVPFRNFKHASPAALAKSVLAEVPNQVVDYYNSKGIKPKVPSHFQSSRPFGP</sequence>
<evidence type="ECO:0000259" key="5">
    <source>
        <dbReference type="PROSITE" id="PS50004"/>
    </source>
</evidence>
<dbReference type="InterPro" id="IPR002035">
    <property type="entry name" value="VWF_A"/>
</dbReference>
<dbReference type="CDD" id="cd01459">
    <property type="entry name" value="vWA_copine_like"/>
    <property type="match status" value="1"/>
</dbReference>
<dbReference type="SUPFAM" id="SSF49562">
    <property type="entry name" value="C2 domain (Calcium/lipid-binding domain, CaLB)"/>
    <property type="match status" value="2"/>
</dbReference>
<reference evidence="6" key="3">
    <citation type="submission" date="2025-09" db="UniProtKB">
        <authorList>
            <consortium name="Ensembl"/>
        </authorList>
    </citation>
    <scope>IDENTIFICATION</scope>
</reference>
<accession>A0AAQ4QT61</accession>
<protein>
    <recommendedName>
        <fullName evidence="5">C2 domain-containing protein</fullName>
    </recommendedName>
</protein>
<dbReference type="GO" id="GO:0005544">
    <property type="term" value="F:calcium-dependent phospholipid binding"/>
    <property type="evidence" value="ECO:0007669"/>
    <property type="project" value="InterPro"/>
</dbReference>
<feature type="domain" description="C2" evidence="5">
    <location>
        <begin position="141"/>
        <end position="270"/>
    </location>
</feature>
<dbReference type="Gene3D" id="2.60.40.150">
    <property type="entry name" value="C2 domain"/>
    <property type="match status" value="2"/>
</dbReference>
<dbReference type="FunFam" id="2.60.40.150:FF:000132">
    <property type="entry name" value="Copine 7"/>
    <property type="match status" value="1"/>
</dbReference>
<dbReference type="InterPro" id="IPR000008">
    <property type="entry name" value="C2_dom"/>
</dbReference>
<keyword evidence="4" id="KW-0106">Calcium</keyword>
<dbReference type="Ensembl" id="ENSGACT00000041350.1">
    <property type="protein sequence ID" value="ENSGACP00000054495.1"/>
    <property type="gene ID" value="ENSGACG00000000909.2"/>
</dbReference>
<dbReference type="Gene3D" id="3.40.50.410">
    <property type="entry name" value="von Willebrand factor, type A domain"/>
    <property type="match status" value="1"/>
</dbReference>
<dbReference type="GO" id="GO:0005886">
    <property type="term" value="C:plasma membrane"/>
    <property type="evidence" value="ECO:0007669"/>
    <property type="project" value="TreeGrafter"/>
</dbReference>
<keyword evidence="3" id="KW-0677">Repeat</keyword>
<dbReference type="Pfam" id="PF00168">
    <property type="entry name" value="C2"/>
    <property type="match status" value="2"/>
</dbReference>
<proteinExistence type="inferred from homology"/>
<dbReference type="Pfam" id="PF07002">
    <property type="entry name" value="Copine"/>
    <property type="match status" value="1"/>
</dbReference>
<dbReference type="SUPFAM" id="SSF53300">
    <property type="entry name" value="vWA-like"/>
    <property type="match status" value="1"/>
</dbReference>
<dbReference type="PANTHER" id="PTHR10857:SF4">
    <property type="entry name" value="COPINE-4"/>
    <property type="match status" value="1"/>
</dbReference>
<name>A0AAQ4QT61_GASAC</name>
<comment type="similarity">
    <text evidence="1">Belongs to the copine family.</text>
</comment>
<reference evidence="6 7" key="1">
    <citation type="journal article" date="2021" name="G3 (Bethesda)">
        <title>Improved contiguity of the threespine stickleback genome using long-read sequencing.</title>
        <authorList>
            <person name="Nath S."/>
            <person name="Shaw D.E."/>
            <person name="White M.A."/>
        </authorList>
    </citation>
    <scope>NUCLEOTIDE SEQUENCE [LARGE SCALE GENOMIC DNA]</scope>
    <source>
        <strain evidence="6 7">Lake Benthic</strain>
    </source>
</reference>
<dbReference type="SMART" id="SM00327">
    <property type="entry name" value="VWA"/>
    <property type="match status" value="1"/>
</dbReference>
<dbReference type="InterPro" id="IPR045052">
    <property type="entry name" value="Copine"/>
</dbReference>
<dbReference type="InterPro" id="IPR036465">
    <property type="entry name" value="vWFA_dom_sf"/>
</dbReference>
<dbReference type="CDD" id="cd04048">
    <property type="entry name" value="C2A_Copine"/>
    <property type="match status" value="1"/>
</dbReference>
<keyword evidence="2" id="KW-0479">Metal-binding</keyword>
<evidence type="ECO:0000256" key="3">
    <source>
        <dbReference type="ARBA" id="ARBA00022737"/>
    </source>
</evidence>
<keyword evidence="7" id="KW-1185">Reference proteome</keyword>
<dbReference type="Proteomes" id="UP000007635">
    <property type="component" value="Chromosome XX"/>
</dbReference>